<dbReference type="AlphaFoldDB" id="A0A8J7Q7I0"/>
<dbReference type="PANTHER" id="PTHR36842:SF1">
    <property type="entry name" value="PROTEIN TOLB"/>
    <property type="match status" value="1"/>
</dbReference>
<evidence type="ECO:0000313" key="4">
    <source>
        <dbReference type="EMBL" id="MBO1319771.1"/>
    </source>
</evidence>
<reference evidence="4" key="1">
    <citation type="submission" date="2021-03" db="EMBL/GenBank/DDBJ databases">
        <authorList>
            <person name="Wang G."/>
        </authorList>
    </citation>
    <scope>NUCLEOTIDE SEQUENCE</scope>
    <source>
        <strain evidence="4">KCTC 12899</strain>
    </source>
</reference>
<feature type="signal peptide" evidence="2">
    <location>
        <begin position="1"/>
        <end position="19"/>
    </location>
</feature>
<dbReference type="PANTHER" id="PTHR36842">
    <property type="entry name" value="PROTEIN TOLB HOMOLOG"/>
    <property type="match status" value="1"/>
</dbReference>
<evidence type="ECO:0000256" key="2">
    <source>
        <dbReference type="SAM" id="SignalP"/>
    </source>
</evidence>
<comment type="caution">
    <text evidence="4">The sequence shown here is derived from an EMBL/GenBank/DDBJ whole genome shotgun (WGS) entry which is preliminary data.</text>
</comment>
<keyword evidence="2" id="KW-0732">Signal</keyword>
<gene>
    <name evidence="4" type="ORF">J3U88_14945</name>
</gene>
<dbReference type="Gene3D" id="3.40.50.10070">
    <property type="entry name" value="TolB, N-terminal domain"/>
    <property type="match status" value="1"/>
</dbReference>
<dbReference type="RefSeq" id="WP_207859677.1">
    <property type="nucleotide sequence ID" value="NZ_JAFREP010000014.1"/>
</dbReference>
<dbReference type="InterPro" id="IPR011659">
    <property type="entry name" value="WD40"/>
</dbReference>
<sequence length="444" mass="49676">MRSWWLVLLSLMVCTPLFAQDVEVTLRITGEQVKMENMAIPDFPVQEDGPGFQQAAKTLAEVLRQDIVNSGVFRLLGKERIALMPSPHGGAPIDFDQWTSIEAQFLVVGSIKRGDGEEMRVEVRLFEISSQGQVLAKAYRSKPGLARKMGHVIADEILFLLKGRKFATSKIIYAYEAERSTDNRLLKELYIMDYDGHNALPLTKRGISFAPSAVRKGRDTLLAYSRFSKAGTIDASYGIAFKPTLASRPKPLLDQAGLRASAPAISPDGKRILFSMAKEGNVDVYVMDLNGNDAFRLTRHPAVDTNPSWSPGGHAILYTSDRNGSPQVYRMDADGLNNMRLTRENPYNDSAVWNPVHDYIAYVSRFENDFDIFIMDLKSGQNYRVTRRQGSNEDPSWSPDGEQLAFTSNRTGTWQIYLVNLNGMNLRQITNQGNNRAPVWVAGD</sequence>
<dbReference type="Pfam" id="PF07676">
    <property type="entry name" value="PD40"/>
    <property type="match status" value="3"/>
</dbReference>
<proteinExistence type="inferred from homology"/>
<comment type="similarity">
    <text evidence="1">Belongs to the TolB family.</text>
</comment>
<dbReference type="Gene3D" id="2.120.10.30">
    <property type="entry name" value="TolB, C-terminal domain"/>
    <property type="match status" value="1"/>
</dbReference>
<dbReference type="Pfam" id="PF04052">
    <property type="entry name" value="TolB_N"/>
    <property type="match status" value="1"/>
</dbReference>
<accession>A0A8J7Q7I0</accession>
<feature type="chain" id="PRO_5035315210" evidence="2">
    <location>
        <begin position="20"/>
        <end position="444"/>
    </location>
</feature>
<evidence type="ECO:0000313" key="5">
    <source>
        <dbReference type="Proteomes" id="UP000664417"/>
    </source>
</evidence>
<name>A0A8J7Q7I0_9BACT</name>
<dbReference type="EMBL" id="JAFREP010000014">
    <property type="protein sequence ID" value="MBO1319771.1"/>
    <property type="molecule type" value="Genomic_DNA"/>
</dbReference>
<dbReference type="InterPro" id="IPR007195">
    <property type="entry name" value="TolB_N"/>
</dbReference>
<feature type="domain" description="TolB N-terminal" evidence="3">
    <location>
        <begin position="25"/>
        <end position="133"/>
    </location>
</feature>
<dbReference type="SUPFAM" id="SSF52964">
    <property type="entry name" value="TolB, N-terminal domain"/>
    <property type="match status" value="1"/>
</dbReference>
<evidence type="ECO:0000259" key="3">
    <source>
        <dbReference type="Pfam" id="PF04052"/>
    </source>
</evidence>
<dbReference type="SUPFAM" id="SSF69304">
    <property type="entry name" value="Tricorn protease N-terminal domain"/>
    <property type="match status" value="1"/>
</dbReference>
<dbReference type="InterPro" id="IPR011042">
    <property type="entry name" value="6-blade_b-propeller_TolB-like"/>
</dbReference>
<dbReference type="GO" id="GO:0015031">
    <property type="term" value="P:protein transport"/>
    <property type="evidence" value="ECO:0007669"/>
    <property type="project" value="InterPro"/>
</dbReference>
<dbReference type="Gene3D" id="2.120.10.60">
    <property type="entry name" value="Tricorn protease N-terminal domain"/>
    <property type="match status" value="1"/>
</dbReference>
<dbReference type="Proteomes" id="UP000664417">
    <property type="component" value="Unassembled WGS sequence"/>
</dbReference>
<dbReference type="GO" id="GO:0042597">
    <property type="term" value="C:periplasmic space"/>
    <property type="evidence" value="ECO:0007669"/>
    <property type="project" value="InterPro"/>
</dbReference>
<evidence type="ECO:0000256" key="1">
    <source>
        <dbReference type="ARBA" id="ARBA00009820"/>
    </source>
</evidence>
<organism evidence="4 5">
    <name type="scientific">Acanthopleuribacter pedis</name>
    <dbReference type="NCBI Taxonomy" id="442870"/>
    <lineage>
        <taxon>Bacteria</taxon>
        <taxon>Pseudomonadati</taxon>
        <taxon>Acidobacteriota</taxon>
        <taxon>Holophagae</taxon>
        <taxon>Acanthopleuribacterales</taxon>
        <taxon>Acanthopleuribacteraceae</taxon>
        <taxon>Acanthopleuribacter</taxon>
    </lineage>
</organism>
<keyword evidence="5" id="KW-1185">Reference proteome</keyword>
<protein>
    <submittedName>
        <fullName evidence="4">PD40 domain-containing protein</fullName>
    </submittedName>
</protein>